<feature type="compositionally biased region" description="Polar residues" evidence="1">
    <location>
        <begin position="69"/>
        <end position="86"/>
    </location>
</feature>
<evidence type="ECO:0000313" key="2">
    <source>
        <dbReference type="EMBL" id="VDP16113.1"/>
    </source>
</evidence>
<accession>A0A183IXA8</accession>
<organism evidence="4">
    <name type="scientific">Soboliphyme baturini</name>
    <dbReference type="NCBI Taxonomy" id="241478"/>
    <lineage>
        <taxon>Eukaryota</taxon>
        <taxon>Metazoa</taxon>
        <taxon>Ecdysozoa</taxon>
        <taxon>Nematoda</taxon>
        <taxon>Enoplea</taxon>
        <taxon>Dorylaimia</taxon>
        <taxon>Dioctophymatida</taxon>
        <taxon>Dioctophymatoidea</taxon>
        <taxon>Soboliphymatidae</taxon>
        <taxon>Soboliphyme</taxon>
    </lineage>
</organism>
<reference evidence="2 3" key="2">
    <citation type="submission" date="2018-11" db="EMBL/GenBank/DDBJ databases">
        <authorList>
            <consortium name="Pathogen Informatics"/>
        </authorList>
    </citation>
    <scope>NUCLEOTIDE SEQUENCE [LARGE SCALE GENOMIC DNA]</scope>
</reference>
<evidence type="ECO:0000313" key="4">
    <source>
        <dbReference type="WBParaSite" id="SBAD_0000856401-mRNA-1"/>
    </source>
</evidence>
<proteinExistence type="predicted"/>
<reference evidence="4" key="1">
    <citation type="submission" date="2016-06" db="UniProtKB">
        <authorList>
            <consortium name="WormBaseParasite"/>
        </authorList>
    </citation>
    <scope>IDENTIFICATION</scope>
</reference>
<keyword evidence="3" id="KW-1185">Reference proteome</keyword>
<name>A0A183IXA8_9BILA</name>
<sequence length="86" mass="9471">MDDQMNRQLTADINDNDTPEALANELVDYGFINKDDREEIVNLIAHALLKYKLKRQGLSCLGSESSSLNDIGNVNSQSSLPSMPAC</sequence>
<evidence type="ECO:0000313" key="3">
    <source>
        <dbReference type="Proteomes" id="UP000270296"/>
    </source>
</evidence>
<dbReference type="WBParaSite" id="SBAD_0000856401-mRNA-1">
    <property type="protein sequence ID" value="SBAD_0000856401-mRNA-1"/>
    <property type="gene ID" value="SBAD_0000856401"/>
</dbReference>
<dbReference type="EMBL" id="UZAM01011419">
    <property type="protein sequence ID" value="VDP16113.1"/>
    <property type="molecule type" value="Genomic_DNA"/>
</dbReference>
<dbReference type="Proteomes" id="UP000270296">
    <property type="component" value="Unassembled WGS sequence"/>
</dbReference>
<gene>
    <name evidence="2" type="ORF">SBAD_LOCUS8256</name>
</gene>
<protein>
    <submittedName>
        <fullName evidence="4">DEK_C domain-containing protein</fullName>
    </submittedName>
</protein>
<dbReference type="AlphaFoldDB" id="A0A183IXA8"/>
<feature type="region of interest" description="Disordered" evidence="1">
    <location>
        <begin position="63"/>
        <end position="86"/>
    </location>
</feature>
<evidence type="ECO:0000256" key="1">
    <source>
        <dbReference type="SAM" id="MobiDB-lite"/>
    </source>
</evidence>
<dbReference type="OrthoDB" id="1034557at2759"/>